<dbReference type="Proteomes" id="UP001177140">
    <property type="component" value="Unassembled WGS sequence"/>
</dbReference>
<protein>
    <submittedName>
        <fullName evidence="1">Uncharacterized protein</fullName>
    </submittedName>
</protein>
<comment type="caution">
    <text evidence="1">The sequence shown here is derived from an EMBL/GenBank/DDBJ whole genome shotgun (WGS) entry which is preliminary data.</text>
</comment>
<sequence length="131" mass="15140">MASKNHHIFKKSAIEAGTPELYYLNPSENLMKMASEWSVVDQEDRLALTVHLFGFGDDNRIRVDGKFIKLEVVTENKEKAARFADDKNDMKNFSFEMNTNYLDHLHVTDDRSLKVSEGTIRLYLSKLKAKK</sequence>
<accession>A0AA41VCF3</accession>
<name>A0AA41VCF3_PAPNU</name>
<keyword evidence="2" id="KW-1185">Reference proteome</keyword>
<dbReference type="AlphaFoldDB" id="A0AA41VCF3"/>
<proteinExistence type="predicted"/>
<evidence type="ECO:0000313" key="2">
    <source>
        <dbReference type="Proteomes" id="UP001177140"/>
    </source>
</evidence>
<reference evidence="1" key="1">
    <citation type="submission" date="2022-03" db="EMBL/GenBank/DDBJ databases">
        <title>A functionally conserved STORR gene fusion in Papaver species that diverged 16.8 million years ago.</title>
        <authorList>
            <person name="Catania T."/>
        </authorList>
    </citation>
    <scope>NUCLEOTIDE SEQUENCE</scope>
    <source>
        <strain evidence="1">S-191538</strain>
    </source>
</reference>
<gene>
    <name evidence="1" type="ORF">MKW94_001262</name>
</gene>
<dbReference type="EMBL" id="JAJJMA010192449">
    <property type="protein sequence ID" value="MCL7038628.1"/>
    <property type="molecule type" value="Genomic_DNA"/>
</dbReference>
<organism evidence="1 2">
    <name type="scientific">Papaver nudicaule</name>
    <name type="common">Iceland poppy</name>
    <dbReference type="NCBI Taxonomy" id="74823"/>
    <lineage>
        <taxon>Eukaryota</taxon>
        <taxon>Viridiplantae</taxon>
        <taxon>Streptophyta</taxon>
        <taxon>Embryophyta</taxon>
        <taxon>Tracheophyta</taxon>
        <taxon>Spermatophyta</taxon>
        <taxon>Magnoliopsida</taxon>
        <taxon>Ranunculales</taxon>
        <taxon>Papaveraceae</taxon>
        <taxon>Papaveroideae</taxon>
        <taxon>Papaver</taxon>
    </lineage>
</organism>
<evidence type="ECO:0000313" key="1">
    <source>
        <dbReference type="EMBL" id="MCL7038628.1"/>
    </source>
</evidence>